<dbReference type="AlphaFoldDB" id="A0A1V6SBA5"/>
<evidence type="ECO:0000313" key="1">
    <source>
        <dbReference type="EMBL" id="OQE11168.1"/>
    </source>
</evidence>
<comment type="caution">
    <text evidence="1">The sequence shown here is derived from an EMBL/GenBank/DDBJ whole genome shotgun (WGS) entry which is preliminary data.</text>
</comment>
<dbReference type="OrthoDB" id="10325724at2759"/>
<reference evidence="2" key="1">
    <citation type="journal article" date="2017" name="Nat. Microbiol.">
        <title>Global analysis of biosynthetic gene clusters reveals vast potential of secondary metabolite production in Penicillium species.</title>
        <authorList>
            <person name="Nielsen J.C."/>
            <person name="Grijseels S."/>
            <person name="Prigent S."/>
            <person name="Ji B."/>
            <person name="Dainat J."/>
            <person name="Nielsen K.F."/>
            <person name="Frisvad J.C."/>
            <person name="Workman M."/>
            <person name="Nielsen J."/>
        </authorList>
    </citation>
    <scope>NUCLEOTIDE SEQUENCE [LARGE SCALE GENOMIC DNA]</scope>
    <source>
        <strain evidence="2">IBT 14082</strain>
    </source>
</reference>
<dbReference type="Proteomes" id="UP000191342">
    <property type="component" value="Unassembled WGS sequence"/>
</dbReference>
<accession>A0A1V6SBA5</accession>
<evidence type="ECO:0000313" key="2">
    <source>
        <dbReference type="Proteomes" id="UP000191342"/>
    </source>
</evidence>
<name>A0A1V6SBA5_9EURO</name>
<organism evidence="1 2">
    <name type="scientific">Penicillium flavigenum</name>
    <dbReference type="NCBI Taxonomy" id="254877"/>
    <lineage>
        <taxon>Eukaryota</taxon>
        <taxon>Fungi</taxon>
        <taxon>Dikarya</taxon>
        <taxon>Ascomycota</taxon>
        <taxon>Pezizomycotina</taxon>
        <taxon>Eurotiomycetes</taxon>
        <taxon>Eurotiomycetidae</taxon>
        <taxon>Eurotiales</taxon>
        <taxon>Aspergillaceae</taxon>
        <taxon>Penicillium</taxon>
    </lineage>
</organism>
<gene>
    <name evidence="1" type="ORF">PENFLA_c080G03529</name>
</gene>
<proteinExistence type="predicted"/>
<keyword evidence="2" id="KW-1185">Reference proteome</keyword>
<protein>
    <submittedName>
        <fullName evidence="1">Uncharacterized protein</fullName>
    </submittedName>
</protein>
<dbReference type="EMBL" id="MLQL01000080">
    <property type="protein sequence ID" value="OQE11168.1"/>
    <property type="molecule type" value="Genomic_DNA"/>
</dbReference>
<sequence length="52" mass="5960">MREQGTIHAQLFYRLLLGSPRGAQFLFKFGLGSFCPDCPTIEPREESKIFLL</sequence>